<gene>
    <name evidence="2" type="ORF">GGQ61_000878</name>
</gene>
<name>A0A839ZXU7_9CAUL</name>
<evidence type="ECO:0000256" key="1">
    <source>
        <dbReference type="SAM" id="Coils"/>
    </source>
</evidence>
<evidence type="ECO:0000313" key="2">
    <source>
        <dbReference type="EMBL" id="MBB3890181.1"/>
    </source>
</evidence>
<keyword evidence="2" id="KW-0132">Cell division</keyword>
<protein>
    <submittedName>
        <fullName evidence="2">Cell division protein FtsB</fullName>
    </submittedName>
</protein>
<feature type="coiled-coil region" evidence="1">
    <location>
        <begin position="42"/>
        <end position="69"/>
    </location>
</feature>
<dbReference type="RefSeq" id="WP_183770045.1">
    <property type="nucleotide sequence ID" value="NZ_JACIDK010000001.1"/>
</dbReference>
<organism evidence="2 3">
    <name type="scientific">Phenylobacterium haematophilum</name>
    <dbReference type="NCBI Taxonomy" id="98513"/>
    <lineage>
        <taxon>Bacteria</taxon>
        <taxon>Pseudomonadati</taxon>
        <taxon>Pseudomonadota</taxon>
        <taxon>Alphaproteobacteria</taxon>
        <taxon>Caulobacterales</taxon>
        <taxon>Caulobacteraceae</taxon>
        <taxon>Phenylobacterium</taxon>
    </lineage>
</organism>
<dbReference type="GO" id="GO:0051301">
    <property type="term" value="P:cell division"/>
    <property type="evidence" value="ECO:0007669"/>
    <property type="project" value="UniProtKB-KW"/>
</dbReference>
<keyword evidence="1" id="KW-0175">Coiled coil</keyword>
<keyword evidence="2" id="KW-0131">Cell cycle</keyword>
<dbReference type="EMBL" id="JACIDK010000001">
    <property type="protein sequence ID" value="MBB3890181.1"/>
    <property type="molecule type" value="Genomic_DNA"/>
</dbReference>
<dbReference type="InterPro" id="IPR007060">
    <property type="entry name" value="FtsL/DivIC"/>
</dbReference>
<sequence length="98" mass="11082">MFARFRPYLPTAALVLLIFYFGFHAFTGERGLLSSTQRDATLAAKSQELADLRAQRRDLEARAKLLRDSSLSADLLEERARSLLGFGHPNDYVVRVKP</sequence>
<evidence type="ECO:0000313" key="3">
    <source>
        <dbReference type="Proteomes" id="UP000530564"/>
    </source>
</evidence>
<dbReference type="Pfam" id="PF04977">
    <property type="entry name" value="DivIC"/>
    <property type="match status" value="1"/>
</dbReference>
<reference evidence="2 3" key="1">
    <citation type="submission" date="2020-08" db="EMBL/GenBank/DDBJ databases">
        <title>Genomic Encyclopedia of Type Strains, Phase IV (KMG-IV): sequencing the most valuable type-strain genomes for metagenomic binning, comparative biology and taxonomic classification.</title>
        <authorList>
            <person name="Goeker M."/>
        </authorList>
    </citation>
    <scope>NUCLEOTIDE SEQUENCE [LARGE SCALE GENOMIC DNA]</scope>
    <source>
        <strain evidence="2 3">DSM 21793</strain>
    </source>
</reference>
<dbReference type="AlphaFoldDB" id="A0A839ZXU7"/>
<keyword evidence="3" id="KW-1185">Reference proteome</keyword>
<dbReference type="Proteomes" id="UP000530564">
    <property type="component" value="Unassembled WGS sequence"/>
</dbReference>
<comment type="caution">
    <text evidence="2">The sequence shown here is derived from an EMBL/GenBank/DDBJ whole genome shotgun (WGS) entry which is preliminary data.</text>
</comment>
<proteinExistence type="predicted"/>
<accession>A0A839ZXU7</accession>